<protein>
    <recommendedName>
        <fullName evidence="3">tRNA intron endonuclease catalytic domain-containing protein</fullName>
    </recommendedName>
</protein>
<gene>
    <name evidence="1" type="ORF">EYH02_04145</name>
</gene>
<dbReference type="GO" id="GO:0006388">
    <property type="term" value="P:tRNA splicing, via endonucleolytic cleavage and ligation"/>
    <property type="evidence" value="ECO:0007669"/>
    <property type="project" value="InterPro"/>
</dbReference>
<dbReference type="SUPFAM" id="SSF53032">
    <property type="entry name" value="tRNA-intron endonuclease catalytic domain-like"/>
    <property type="match status" value="1"/>
</dbReference>
<accession>A0A832YZZ1</accession>
<dbReference type="AlphaFoldDB" id="A0A832YZZ1"/>
<dbReference type="Proteomes" id="UP000605805">
    <property type="component" value="Unassembled WGS sequence"/>
</dbReference>
<dbReference type="Gene3D" id="3.40.1350.10">
    <property type="match status" value="1"/>
</dbReference>
<name>A0A832YZZ1_9CREN</name>
<evidence type="ECO:0000313" key="1">
    <source>
        <dbReference type="EMBL" id="HIP57242.1"/>
    </source>
</evidence>
<reference evidence="1" key="1">
    <citation type="journal article" date="2020" name="ISME J.">
        <title>Gammaproteobacteria mediating utilization of methyl-, sulfur- and petroleum organic compounds in deep ocean hydrothermal plumes.</title>
        <authorList>
            <person name="Zhou Z."/>
            <person name="Liu Y."/>
            <person name="Pan J."/>
            <person name="Cron B.R."/>
            <person name="Toner B.M."/>
            <person name="Anantharaman K."/>
            <person name="Breier J.A."/>
            <person name="Dick G.J."/>
            <person name="Li M."/>
        </authorList>
    </citation>
    <scope>NUCLEOTIDE SEQUENCE</scope>
    <source>
        <strain evidence="1">SZUA-1435</strain>
    </source>
</reference>
<comment type="caution">
    <text evidence="1">The sequence shown here is derived from an EMBL/GenBank/DDBJ whole genome shotgun (WGS) entry which is preliminary data.</text>
</comment>
<sequence>MRRVAVLRLDENNQVRVVECPQNIKYCSGKAPGDTIPLLVAMYMVYNGVAVLQDVEGKVLSFEEFLKRVNKRNIWIVFSVYLDLVKRGRTVVPGSVDNELVLEGYKTKIYVFEENSLVKPEHIIEIVERASRQDYRVIVAIVDMYGDVTYYEVSKIVFQPIMRRDRVW</sequence>
<proteinExistence type="predicted"/>
<evidence type="ECO:0008006" key="3">
    <source>
        <dbReference type="Google" id="ProtNLM"/>
    </source>
</evidence>
<dbReference type="EMBL" id="DQTV01000074">
    <property type="protein sequence ID" value="HIP57242.1"/>
    <property type="molecule type" value="Genomic_DNA"/>
</dbReference>
<evidence type="ECO:0000313" key="2">
    <source>
        <dbReference type="Proteomes" id="UP000605805"/>
    </source>
</evidence>
<dbReference type="GO" id="GO:0003676">
    <property type="term" value="F:nucleic acid binding"/>
    <property type="evidence" value="ECO:0007669"/>
    <property type="project" value="InterPro"/>
</dbReference>
<organism evidence="1 2">
    <name type="scientific">Ignisphaera aggregans</name>
    <dbReference type="NCBI Taxonomy" id="334771"/>
    <lineage>
        <taxon>Archaea</taxon>
        <taxon>Thermoproteota</taxon>
        <taxon>Thermoprotei</taxon>
        <taxon>Desulfurococcales</taxon>
        <taxon>Desulfurococcaceae</taxon>
        <taxon>Ignisphaera</taxon>
    </lineage>
</organism>
<dbReference type="InterPro" id="IPR011856">
    <property type="entry name" value="tRNA_endonuc-like_dom_sf"/>
</dbReference>
<dbReference type="InterPro" id="IPR036167">
    <property type="entry name" value="tRNA_intron_Endo_cat-like_sf"/>
</dbReference>